<name>A0ABN3VPQ7_9PSEU</name>
<accession>A0ABN3VPQ7</accession>
<reference evidence="3 4" key="1">
    <citation type="journal article" date="2019" name="Int. J. Syst. Evol. Microbiol.">
        <title>The Global Catalogue of Microorganisms (GCM) 10K type strain sequencing project: providing services to taxonomists for standard genome sequencing and annotation.</title>
        <authorList>
            <consortium name="The Broad Institute Genomics Platform"/>
            <consortium name="The Broad Institute Genome Sequencing Center for Infectious Disease"/>
            <person name="Wu L."/>
            <person name="Ma J."/>
        </authorList>
    </citation>
    <scope>NUCLEOTIDE SEQUENCE [LARGE SCALE GENOMIC DNA]</scope>
    <source>
        <strain evidence="3 4">JCM 9383</strain>
    </source>
</reference>
<dbReference type="RefSeq" id="WP_344685786.1">
    <property type="nucleotide sequence ID" value="NZ_BAAAUX010000033.1"/>
</dbReference>
<comment type="caution">
    <text evidence="3">The sequence shown here is derived from an EMBL/GenBank/DDBJ whole genome shotgun (WGS) entry which is preliminary data.</text>
</comment>
<evidence type="ECO:0000259" key="2">
    <source>
        <dbReference type="Pfam" id="PF21725"/>
    </source>
</evidence>
<keyword evidence="4" id="KW-1185">Reference proteome</keyword>
<dbReference type="EMBL" id="BAAAUX010000033">
    <property type="protein sequence ID" value="GAA2818062.1"/>
    <property type="molecule type" value="Genomic_DNA"/>
</dbReference>
<feature type="region of interest" description="Disordered" evidence="1">
    <location>
        <begin position="149"/>
        <end position="183"/>
    </location>
</feature>
<evidence type="ECO:0000313" key="4">
    <source>
        <dbReference type="Proteomes" id="UP001500979"/>
    </source>
</evidence>
<protein>
    <recommendedName>
        <fullName evidence="2">Putative T7SS secretion signal domain-containing protein</fullName>
    </recommendedName>
</protein>
<organism evidence="3 4">
    <name type="scientific">Saccharopolyspora taberi</name>
    <dbReference type="NCBI Taxonomy" id="60895"/>
    <lineage>
        <taxon>Bacteria</taxon>
        <taxon>Bacillati</taxon>
        <taxon>Actinomycetota</taxon>
        <taxon>Actinomycetes</taxon>
        <taxon>Pseudonocardiales</taxon>
        <taxon>Pseudonocardiaceae</taxon>
        <taxon>Saccharopolyspora</taxon>
    </lineage>
</organism>
<feature type="compositionally biased region" description="Pro residues" evidence="1">
    <location>
        <begin position="157"/>
        <end position="167"/>
    </location>
</feature>
<evidence type="ECO:0000313" key="3">
    <source>
        <dbReference type="EMBL" id="GAA2818062.1"/>
    </source>
</evidence>
<feature type="domain" description="Putative T7SS secretion signal" evidence="2">
    <location>
        <begin position="7"/>
        <end position="99"/>
    </location>
</feature>
<gene>
    <name evidence="3" type="ORF">GCM10010470_61770</name>
</gene>
<sequence>MNELAPIRGNNQGVAGESDRLNALADELEFTGNAIRSARAESWSGRARDAHDRARADLATNWLRAADSHRRAAAELTNYRLVLENVQVLADSAIADARESGMRPDVVEIVRGQLERWRGQLDTAGAVAADAIRAAGLELQTLRRVLREPPRAAAPASPKPAPAPRPAPIAVQAPPDLSQARENPVEFQQKVQDLNNAVRDAWRA</sequence>
<dbReference type="InterPro" id="IPR049082">
    <property type="entry name" value="T7SS_signal"/>
</dbReference>
<proteinExistence type="predicted"/>
<evidence type="ECO:0000256" key="1">
    <source>
        <dbReference type="SAM" id="MobiDB-lite"/>
    </source>
</evidence>
<dbReference type="Proteomes" id="UP001500979">
    <property type="component" value="Unassembled WGS sequence"/>
</dbReference>
<dbReference type="Pfam" id="PF21725">
    <property type="entry name" value="T7SS_signal"/>
    <property type="match status" value="1"/>
</dbReference>